<dbReference type="Pfam" id="PF02321">
    <property type="entry name" value="OEP"/>
    <property type="match status" value="2"/>
</dbReference>
<dbReference type="PANTHER" id="PTHR30203">
    <property type="entry name" value="OUTER MEMBRANE CATION EFFLUX PROTEIN"/>
    <property type="match status" value="1"/>
</dbReference>
<dbReference type="Proteomes" id="UP001209412">
    <property type="component" value="Unassembled WGS sequence"/>
</dbReference>
<dbReference type="InterPro" id="IPR010131">
    <property type="entry name" value="MdtP/NodT-like"/>
</dbReference>
<protein>
    <submittedName>
        <fullName evidence="4">Efflux transporter outer membrane subunit</fullName>
    </submittedName>
</protein>
<comment type="subcellular location">
    <subcellularLocation>
        <location evidence="2">Cell membrane</location>
        <topology evidence="2">Lipid-anchor</topology>
    </subcellularLocation>
</comment>
<dbReference type="SUPFAM" id="SSF56954">
    <property type="entry name" value="Outer membrane efflux proteins (OEP)"/>
    <property type="match status" value="1"/>
</dbReference>
<keyword evidence="2" id="KW-0564">Palmitate</keyword>
<dbReference type="EMBL" id="JAMXWF010000030">
    <property type="protein sequence ID" value="MDQ6411338.1"/>
    <property type="molecule type" value="Genomic_DNA"/>
</dbReference>
<evidence type="ECO:0000313" key="5">
    <source>
        <dbReference type="Proteomes" id="UP001209412"/>
    </source>
</evidence>
<feature type="chain" id="PRO_5042671418" evidence="2">
    <location>
        <begin position="24"/>
        <end position="476"/>
    </location>
</feature>
<keyword evidence="2" id="KW-0812">Transmembrane</keyword>
<evidence type="ECO:0000313" key="4">
    <source>
        <dbReference type="EMBL" id="MDQ6411338.1"/>
    </source>
</evidence>
<evidence type="ECO:0000313" key="6">
    <source>
        <dbReference type="Proteomes" id="UP001242288"/>
    </source>
</evidence>
<evidence type="ECO:0000313" key="3">
    <source>
        <dbReference type="EMBL" id="MCX4149520.1"/>
    </source>
</evidence>
<dbReference type="Gene3D" id="1.20.1600.10">
    <property type="entry name" value="Outer membrane efflux proteins (OEP)"/>
    <property type="match status" value="1"/>
</dbReference>
<keyword evidence="5" id="KW-1185">Reference proteome</keyword>
<comment type="caution">
    <text evidence="4">The sequence shown here is derived from an EMBL/GenBank/DDBJ whole genome shotgun (WGS) entry which is preliminary data.</text>
</comment>
<dbReference type="GO" id="GO:0015562">
    <property type="term" value="F:efflux transmembrane transporter activity"/>
    <property type="evidence" value="ECO:0007669"/>
    <property type="project" value="InterPro"/>
</dbReference>
<comment type="similarity">
    <text evidence="1 2">Belongs to the outer membrane factor (OMF) (TC 1.B.17) family.</text>
</comment>
<keyword evidence="2" id="KW-1134">Transmembrane beta strand</keyword>
<keyword evidence="2" id="KW-0449">Lipoprotein</keyword>
<dbReference type="PANTHER" id="PTHR30203:SF33">
    <property type="entry name" value="BLR4455 PROTEIN"/>
    <property type="match status" value="1"/>
</dbReference>
<keyword evidence="2" id="KW-0732">Signal</keyword>
<keyword evidence="2" id="KW-0472">Membrane</keyword>
<dbReference type="EMBL" id="JAPKHW010000030">
    <property type="protein sequence ID" value="MCX4149520.1"/>
    <property type="molecule type" value="Genomic_DNA"/>
</dbReference>
<evidence type="ECO:0000256" key="1">
    <source>
        <dbReference type="ARBA" id="ARBA00007613"/>
    </source>
</evidence>
<sequence length="476" mass="51404">MIKRRIMTAVAAAWLGGCSFAPAYHAPSTTIPAAYKEAGRWQIAQPSDRIERDAWWKVYHDPELDRLEPLVATANPDVQAAIARHDEAVAYVRQEESGRYPTLGADAQATTNRQSDRRPLRGAIQPSYYGANIAQLVFDYDVDLWGKVRNAVAAGKAQSEAAADDLASLRLSLQASLAEAYFRLRGLDEQAQVLADTIGTYQRALQLTESRRAGGIASDLDVSRAQTQLAAAQAQAEDVKARRALEEHAIAALTGTSPSTFSLAASTALPYIPSVPAGMPGTLLERRPDVAAAERRVAAANARIGVARAAYFPDLSLGLAGGFQSDTLSPWFAAPETMWTLGPSLMMPLFDGGLRRAKTDEARAQWAEYGASYRATVIEAIQQVEDNLALEHHLGDEATRENEALDAARRTLDLSMSQYRDGVVSYLDVVTAQTTELQTQLVTLSLQTRRLGATVGLIEALGGGWNAPSRVVNTSP</sequence>
<name>A0AAP5EQU4_9BURK</name>
<evidence type="ECO:0000256" key="2">
    <source>
        <dbReference type="RuleBase" id="RU362097"/>
    </source>
</evidence>
<proteinExistence type="inferred from homology"/>
<accession>A0AAP5EQU4</accession>
<feature type="signal peptide" evidence="2">
    <location>
        <begin position="1"/>
        <end position="23"/>
    </location>
</feature>
<dbReference type="RefSeq" id="WP_266260411.1">
    <property type="nucleotide sequence ID" value="NZ_JAMXWF010000030.1"/>
</dbReference>
<reference evidence="4" key="1">
    <citation type="submission" date="2022-06" db="EMBL/GenBank/DDBJ databases">
        <title>PHB producers.</title>
        <authorList>
            <person name="Besaury L."/>
        </authorList>
    </citation>
    <scope>NUCLEOTIDE SEQUENCE</scope>
    <source>
        <strain evidence="4 5">SEWS6</strain>
    </source>
</reference>
<dbReference type="Proteomes" id="UP001242288">
    <property type="component" value="Unassembled WGS sequence"/>
</dbReference>
<dbReference type="Gene3D" id="2.20.200.10">
    <property type="entry name" value="Outer membrane efflux proteins (OEP)"/>
    <property type="match status" value="1"/>
</dbReference>
<dbReference type="NCBIfam" id="TIGR01845">
    <property type="entry name" value="outer_NodT"/>
    <property type="match status" value="1"/>
</dbReference>
<dbReference type="InterPro" id="IPR003423">
    <property type="entry name" value="OMP_efflux"/>
</dbReference>
<organism evidence="4 6">
    <name type="scientific">Paraburkholderia madseniana</name>
    <dbReference type="NCBI Taxonomy" id="2599607"/>
    <lineage>
        <taxon>Bacteria</taxon>
        <taxon>Pseudomonadati</taxon>
        <taxon>Pseudomonadota</taxon>
        <taxon>Betaproteobacteria</taxon>
        <taxon>Burkholderiales</taxon>
        <taxon>Burkholderiaceae</taxon>
        <taxon>Paraburkholderia</taxon>
    </lineage>
</organism>
<dbReference type="AlphaFoldDB" id="A0AAP5EQU4"/>
<gene>
    <name evidence="4" type="ORF">NIE36_29695</name>
    <name evidence="3" type="ORF">OSB80_29760</name>
</gene>
<dbReference type="GO" id="GO:0005886">
    <property type="term" value="C:plasma membrane"/>
    <property type="evidence" value="ECO:0007669"/>
    <property type="project" value="UniProtKB-SubCell"/>
</dbReference>
<dbReference type="PROSITE" id="PS51257">
    <property type="entry name" value="PROKAR_LIPOPROTEIN"/>
    <property type="match status" value="1"/>
</dbReference>